<reference evidence="3 5" key="1">
    <citation type="submission" date="2016-01" db="EMBL/GenBank/DDBJ databases">
        <title>The new phylogeny of the genus Mycobacterium.</title>
        <authorList>
            <person name="Tarcisio F."/>
            <person name="Conor M."/>
            <person name="Antonella G."/>
            <person name="Elisabetta G."/>
            <person name="Giulia F.S."/>
            <person name="Sara T."/>
            <person name="Anna F."/>
            <person name="Clotilde B."/>
            <person name="Roberto B."/>
            <person name="Veronica D.S."/>
            <person name="Fabio R."/>
            <person name="Monica P."/>
            <person name="Olivier J."/>
            <person name="Enrico T."/>
            <person name="Nicola S."/>
        </authorList>
    </citation>
    <scope>NUCLEOTIDE SEQUENCE [LARGE SCALE GENOMIC DNA]</scope>
    <source>
        <strain evidence="3 5">DSM 44243</strain>
    </source>
</reference>
<gene>
    <name evidence="3" type="ORF">AWB95_07430</name>
    <name evidence="4" type="ORF">CQY23_18940</name>
</gene>
<evidence type="ECO:0000256" key="2">
    <source>
        <dbReference type="SAM" id="SignalP"/>
    </source>
</evidence>
<evidence type="ECO:0000313" key="4">
    <source>
        <dbReference type="EMBL" id="PIB76036.1"/>
    </source>
</evidence>
<accession>A0A1X1RT77</accession>
<name>A0A1X1RT77_MYCCE</name>
<dbReference type="EMBL" id="LQOM01000022">
    <property type="protein sequence ID" value="ORV15313.1"/>
    <property type="molecule type" value="Genomic_DNA"/>
</dbReference>
<feature type="signal peptide" evidence="2">
    <location>
        <begin position="1"/>
        <end position="34"/>
    </location>
</feature>
<organism evidence="3 5">
    <name type="scientific">Mycobacterium celatum</name>
    <dbReference type="NCBI Taxonomy" id="28045"/>
    <lineage>
        <taxon>Bacteria</taxon>
        <taxon>Bacillati</taxon>
        <taxon>Actinomycetota</taxon>
        <taxon>Actinomycetes</taxon>
        <taxon>Mycobacteriales</taxon>
        <taxon>Mycobacteriaceae</taxon>
        <taxon>Mycobacterium</taxon>
    </lineage>
</organism>
<comment type="caution">
    <text evidence="3">The sequence shown here is derived from an EMBL/GenBank/DDBJ whole genome shotgun (WGS) entry which is preliminary data.</text>
</comment>
<evidence type="ECO:0000313" key="5">
    <source>
        <dbReference type="Proteomes" id="UP000193907"/>
    </source>
</evidence>
<proteinExistence type="predicted"/>
<feature type="region of interest" description="Disordered" evidence="1">
    <location>
        <begin position="34"/>
        <end position="90"/>
    </location>
</feature>
<keyword evidence="5" id="KW-1185">Reference proteome</keyword>
<evidence type="ECO:0000313" key="6">
    <source>
        <dbReference type="Proteomes" id="UP000230971"/>
    </source>
</evidence>
<sequence>MDLMDAKRMLCASSIAAGVGLAGLFGTGIATANAAPAPGNSPIATVKGTPTPAPDPSIKLDHHDRKKVLKQDKKELKHHPAQVTPTSGHS</sequence>
<reference evidence="4 6" key="2">
    <citation type="journal article" date="2017" name="Infect. Genet. Evol.">
        <title>The new phylogeny of the genus Mycobacterium: The old and the news.</title>
        <authorList>
            <person name="Tortoli E."/>
            <person name="Fedrizzi T."/>
            <person name="Meehan C.J."/>
            <person name="Trovato A."/>
            <person name="Grottola A."/>
            <person name="Giacobazzi E."/>
            <person name="Serpini G.F."/>
            <person name="Tagliazucchi S."/>
            <person name="Fabio A."/>
            <person name="Bettua C."/>
            <person name="Bertorelli R."/>
            <person name="Frascaro F."/>
            <person name="De Sanctis V."/>
            <person name="Pecorari M."/>
            <person name="Jousson O."/>
            <person name="Segata N."/>
            <person name="Cirillo D.M."/>
        </authorList>
    </citation>
    <scope>NUCLEOTIDE SEQUENCE [LARGE SCALE GENOMIC DNA]</scope>
    <source>
        <strain evidence="4 6">NCTC 12882</strain>
    </source>
</reference>
<evidence type="ECO:0000313" key="3">
    <source>
        <dbReference type="EMBL" id="ORV15313.1"/>
    </source>
</evidence>
<dbReference type="Proteomes" id="UP000193907">
    <property type="component" value="Unassembled WGS sequence"/>
</dbReference>
<feature type="compositionally biased region" description="Basic and acidic residues" evidence="1">
    <location>
        <begin position="58"/>
        <end position="75"/>
    </location>
</feature>
<protein>
    <submittedName>
        <fullName evidence="3">Uncharacterized protein</fullName>
    </submittedName>
</protein>
<keyword evidence="2" id="KW-0732">Signal</keyword>
<dbReference type="EMBL" id="PDKV01000029">
    <property type="protein sequence ID" value="PIB76036.1"/>
    <property type="molecule type" value="Genomic_DNA"/>
</dbReference>
<dbReference type="AlphaFoldDB" id="A0A1X1RT77"/>
<evidence type="ECO:0000256" key="1">
    <source>
        <dbReference type="SAM" id="MobiDB-lite"/>
    </source>
</evidence>
<feature type="chain" id="PRO_5014277472" evidence="2">
    <location>
        <begin position="35"/>
        <end position="90"/>
    </location>
</feature>
<dbReference type="Proteomes" id="UP000230971">
    <property type="component" value="Unassembled WGS sequence"/>
</dbReference>